<protein>
    <submittedName>
        <fullName evidence="5">Aminotransferase class V-fold PLP-dependent enzyme</fullName>
    </submittedName>
</protein>
<dbReference type="Gene3D" id="3.90.1150.10">
    <property type="entry name" value="Aspartate Aminotransferase, domain 1"/>
    <property type="match status" value="1"/>
</dbReference>
<keyword evidence="2" id="KW-0663">Pyridoxal phosphate</keyword>
<evidence type="ECO:0000256" key="1">
    <source>
        <dbReference type="ARBA" id="ARBA00001933"/>
    </source>
</evidence>
<keyword evidence="5" id="KW-0032">Aminotransferase</keyword>
<dbReference type="InterPro" id="IPR000192">
    <property type="entry name" value="Aminotrans_V_dom"/>
</dbReference>
<comment type="caution">
    <text evidence="5">The sequence shown here is derived from an EMBL/GenBank/DDBJ whole genome shotgun (WGS) entry which is preliminary data.</text>
</comment>
<sequence length="467" mass="51604">MAGPWRTRHTGPASLSPTSTSMPATRRGTPASKRNGILRSKIATWGCGVRTPIMSCSISSPKAPPGKLRLTSPMQRATVEKIRADIPALEQYVWFQNGGVSVTPRAIAAEHARLMEELVVRGPMHIVYPDEEYPRRERSKAALARFFGVAPETLALMRGVSEAYQTVLRGLDWRRGDQLLITDEEEAALYLPSLHLRDRHGVEVVKVPLLDDPEEQLDAFAARISDRTRLLAVSHVTTETGFRLPVEQLCGLARERGVLTFVDVAHSAGLFPIDLAAMGCDFAGILSYKWMYAPYAAGALYVHPDRLEALQVTYAGGRAEAWLRYDTDDYALKEGAERFEYGPWSWPLVHTWAFAAGYLTETGLESIWARTAQLTCRLKQALAAIPGVTLYTPLKAERSAALAAFSVAGWDGEELTRALRECQPKPIIVRPLTIAHSGVRASVPFFLLEEEIDLLADTVRSLAESRP</sequence>
<dbReference type="PANTHER" id="PTHR43586">
    <property type="entry name" value="CYSTEINE DESULFURASE"/>
    <property type="match status" value="1"/>
</dbReference>
<gene>
    <name evidence="5" type="ORF">F4148_13300</name>
</gene>
<dbReference type="InterPro" id="IPR015422">
    <property type="entry name" value="PyrdxlP-dep_Trfase_small"/>
</dbReference>
<evidence type="ECO:0000256" key="2">
    <source>
        <dbReference type="ARBA" id="ARBA00022898"/>
    </source>
</evidence>
<comment type="cofactor">
    <cofactor evidence="1">
        <name>pyridoxal 5'-phosphate</name>
        <dbReference type="ChEBI" id="CHEBI:597326"/>
    </cofactor>
</comment>
<keyword evidence="5" id="KW-0808">Transferase</keyword>
<dbReference type="SUPFAM" id="SSF53383">
    <property type="entry name" value="PLP-dependent transferases"/>
    <property type="match status" value="1"/>
</dbReference>
<organism evidence="5">
    <name type="scientific">Caldilineaceae bacterium SB0675_bin_29</name>
    <dbReference type="NCBI Taxonomy" id="2605266"/>
    <lineage>
        <taxon>Bacteria</taxon>
        <taxon>Bacillati</taxon>
        <taxon>Chloroflexota</taxon>
        <taxon>Caldilineae</taxon>
        <taxon>Caldilineales</taxon>
        <taxon>Caldilineaceae</taxon>
    </lineage>
</organism>
<dbReference type="GO" id="GO:0008483">
    <property type="term" value="F:transaminase activity"/>
    <property type="evidence" value="ECO:0007669"/>
    <property type="project" value="UniProtKB-KW"/>
</dbReference>
<reference evidence="5" key="1">
    <citation type="submission" date="2019-09" db="EMBL/GenBank/DDBJ databases">
        <title>Characterisation of the sponge microbiome using genome-centric metagenomics.</title>
        <authorList>
            <person name="Engelberts J.P."/>
            <person name="Robbins S.J."/>
            <person name="De Goeij J.M."/>
            <person name="Aranda M."/>
            <person name="Bell S.C."/>
            <person name="Webster N.S."/>
        </authorList>
    </citation>
    <scope>NUCLEOTIDE SEQUENCE</scope>
    <source>
        <strain evidence="5">SB0675_bin_29</strain>
    </source>
</reference>
<dbReference type="Gene3D" id="3.40.640.10">
    <property type="entry name" value="Type I PLP-dependent aspartate aminotransferase-like (Major domain)"/>
    <property type="match status" value="1"/>
</dbReference>
<accession>A0A6B1G2Z9</accession>
<dbReference type="InterPro" id="IPR015424">
    <property type="entry name" value="PyrdxlP-dep_Trfase"/>
</dbReference>
<feature type="domain" description="Aminotransferase class V" evidence="4">
    <location>
        <begin position="137"/>
        <end position="421"/>
    </location>
</feature>
<evidence type="ECO:0000256" key="3">
    <source>
        <dbReference type="SAM" id="MobiDB-lite"/>
    </source>
</evidence>
<evidence type="ECO:0000259" key="4">
    <source>
        <dbReference type="Pfam" id="PF00266"/>
    </source>
</evidence>
<feature type="region of interest" description="Disordered" evidence="3">
    <location>
        <begin position="1"/>
        <end position="35"/>
    </location>
</feature>
<evidence type="ECO:0000313" key="5">
    <source>
        <dbReference type="EMBL" id="MYH62678.1"/>
    </source>
</evidence>
<dbReference type="AlphaFoldDB" id="A0A6B1G2Z9"/>
<dbReference type="EMBL" id="VYDA01000477">
    <property type="protein sequence ID" value="MYH62678.1"/>
    <property type="molecule type" value="Genomic_DNA"/>
</dbReference>
<name>A0A6B1G2Z9_9CHLR</name>
<dbReference type="Pfam" id="PF00266">
    <property type="entry name" value="Aminotran_5"/>
    <property type="match status" value="1"/>
</dbReference>
<dbReference type="PANTHER" id="PTHR43586:SF8">
    <property type="entry name" value="CYSTEINE DESULFURASE 1, CHLOROPLASTIC"/>
    <property type="match status" value="1"/>
</dbReference>
<proteinExistence type="predicted"/>
<feature type="compositionally biased region" description="Polar residues" evidence="3">
    <location>
        <begin position="13"/>
        <end position="23"/>
    </location>
</feature>
<dbReference type="InterPro" id="IPR015421">
    <property type="entry name" value="PyrdxlP-dep_Trfase_major"/>
</dbReference>